<name>A0A8H7GLU2_9ASCO</name>
<organism evidence="2 3">
    <name type="scientific">Metschnikowia pulcherrima</name>
    <dbReference type="NCBI Taxonomy" id="27326"/>
    <lineage>
        <taxon>Eukaryota</taxon>
        <taxon>Fungi</taxon>
        <taxon>Dikarya</taxon>
        <taxon>Ascomycota</taxon>
        <taxon>Saccharomycotina</taxon>
        <taxon>Pichiomycetes</taxon>
        <taxon>Metschnikowiaceae</taxon>
        <taxon>Metschnikowia</taxon>
    </lineage>
</organism>
<gene>
    <name evidence="2" type="ORF">HF325_005648</name>
</gene>
<comment type="caution">
    <text evidence="2">The sequence shown here is derived from an EMBL/GenBank/DDBJ whole genome shotgun (WGS) entry which is preliminary data.</text>
</comment>
<feature type="signal peptide" evidence="1">
    <location>
        <begin position="1"/>
        <end position="18"/>
    </location>
</feature>
<protein>
    <submittedName>
        <fullName evidence="2">Uncharacterized protein</fullName>
    </submittedName>
</protein>
<accession>A0A8H7GLU2</accession>
<sequence length="172" mass="19022">MKLQTPIIVSALVSFVYAAPSIEGRTTGEIVSGDSDNLGSKSDIFDFDNFVPRSVLRKREVEAGNEAAKAVSELYGNLQSTYNLEWTELNLKMVGLVKEFERVQELAKTAKDGALKRKVAFIEKMIEGNKELIKMEKIFDGCNYPGSELVIDILQLKVYALIAGNIEGQNQG</sequence>
<dbReference type="EMBL" id="JACBPP010000008">
    <property type="protein sequence ID" value="KAF7999799.1"/>
    <property type="molecule type" value="Genomic_DNA"/>
</dbReference>
<dbReference type="OrthoDB" id="10409427at2759"/>
<evidence type="ECO:0000313" key="3">
    <source>
        <dbReference type="Proteomes" id="UP000649328"/>
    </source>
</evidence>
<dbReference type="AlphaFoldDB" id="A0A8H7GLU2"/>
<keyword evidence="3" id="KW-1185">Reference proteome</keyword>
<proteinExistence type="predicted"/>
<keyword evidence="1" id="KW-0732">Signal</keyword>
<dbReference type="Proteomes" id="UP000649328">
    <property type="component" value="Unassembled WGS sequence"/>
</dbReference>
<feature type="chain" id="PRO_5034440110" evidence="1">
    <location>
        <begin position="19"/>
        <end position="172"/>
    </location>
</feature>
<evidence type="ECO:0000256" key="1">
    <source>
        <dbReference type="SAM" id="SignalP"/>
    </source>
</evidence>
<reference evidence="2" key="1">
    <citation type="submission" date="2020-10" db="EMBL/GenBank/DDBJ databases">
        <title>The Whole-Genome Sequence of Metschnikowia persimmonesis, a Novel Endophytic Yeast Species Isolated from Medicinal Plant Diospyros kaki Thumb.</title>
        <authorList>
            <person name="Rahmat E."/>
            <person name="Kang Y."/>
        </authorList>
    </citation>
    <scope>NUCLEOTIDE SEQUENCE</scope>
    <source>
        <strain evidence="2">KIOM G15050</strain>
    </source>
</reference>
<evidence type="ECO:0000313" key="2">
    <source>
        <dbReference type="EMBL" id="KAF7999799.1"/>
    </source>
</evidence>